<organism evidence="1 2">
    <name type="scientific">Halocaridina rubra</name>
    <name type="common">Hawaiian red shrimp</name>
    <dbReference type="NCBI Taxonomy" id="373956"/>
    <lineage>
        <taxon>Eukaryota</taxon>
        <taxon>Metazoa</taxon>
        <taxon>Ecdysozoa</taxon>
        <taxon>Arthropoda</taxon>
        <taxon>Crustacea</taxon>
        <taxon>Multicrustacea</taxon>
        <taxon>Malacostraca</taxon>
        <taxon>Eumalacostraca</taxon>
        <taxon>Eucarida</taxon>
        <taxon>Decapoda</taxon>
        <taxon>Pleocyemata</taxon>
        <taxon>Caridea</taxon>
        <taxon>Atyoidea</taxon>
        <taxon>Atyidae</taxon>
        <taxon>Halocaridina</taxon>
    </lineage>
</organism>
<dbReference type="EMBL" id="JAXCGZ010003777">
    <property type="protein sequence ID" value="KAK7083273.1"/>
    <property type="molecule type" value="Genomic_DNA"/>
</dbReference>
<gene>
    <name evidence="1" type="ORF">SK128_007040</name>
</gene>
<protein>
    <submittedName>
        <fullName evidence="1">Uncharacterized protein</fullName>
    </submittedName>
</protein>
<evidence type="ECO:0000313" key="1">
    <source>
        <dbReference type="EMBL" id="KAK7083273.1"/>
    </source>
</evidence>
<dbReference type="AlphaFoldDB" id="A0AAN9ACE7"/>
<comment type="caution">
    <text evidence="1">The sequence shown here is derived from an EMBL/GenBank/DDBJ whole genome shotgun (WGS) entry which is preliminary data.</text>
</comment>
<reference evidence="1 2" key="1">
    <citation type="submission" date="2023-11" db="EMBL/GenBank/DDBJ databases">
        <title>Halocaridina rubra genome assembly.</title>
        <authorList>
            <person name="Smith C."/>
        </authorList>
    </citation>
    <scope>NUCLEOTIDE SEQUENCE [LARGE SCALE GENOMIC DNA]</scope>
    <source>
        <strain evidence="1">EP-1</strain>
        <tissue evidence="1">Whole</tissue>
    </source>
</reference>
<keyword evidence="2" id="KW-1185">Reference proteome</keyword>
<accession>A0AAN9ACE7</accession>
<evidence type="ECO:0000313" key="2">
    <source>
        <dbReference type="Proteomes" id="UP001381693"/>
    </source>
</evidence>
<name>A0AAN9ACE7_HALRR</name>
<dbReference type="Proteomes" id="UP001381693">
    <property type="component" value="Unassembled WGS sequence"/>
</dbReference>
<proteinExistence type="predicted"/>
<sequence>MYVYINQDPLIRGLRFPMCSTDAKGERSTSMYYKVYLTAVKERQFRGLQTSLESSAQFSVVRARSIVQVNVGEIVVGDVCQTSDDREYTKI</sequence>